<dbReference type="GO" id="GO:0015031">
    <property type="term" value="P:protein transport"/>
    <property type="evidence" value="ECO:0007669"/>
    <property type="project" value="UniProtKB-KW"/>
</dbReference>
<dbReference type="GO" id="GO:0005886">
    <property type="term" value="C:plasma membrane"/>
    <property type="evidence" value="ECO:0007669"/>
    <property type="project" value="UniProtKB-SubCell"/>
</dbReference>
<comment type="subcellular location">
    <subcellularLocation>
        <location evidence="1">Cell membrane</location>
        <topology evidence="1">Multi-pass membrane protein</topology>
    </subcellularLocation>
    <subcellularLocation>
        <location evidence="6">Membrane</location>
        <topology evidence="6">Multi-pass membrane protein</topology>
    </subcellularLocation>
</comment>
<evidence type="ECO:0000313" key="9">
    <source>
        <dbReference type="EMBL" id="KKB47519.1"/>
    </source>
</evidence>
<reference evidence="9 10" key="1">
    <citation type="submission" date="2013-04" db="EMBL/GenBank/DDBJ databases">
        <title>The Genome Sequence of Parabacteroides gordonii DSM 23371.</title>
        <authorList>
            <consortium name="The Broad Institute Genomics Platform"/>
            <person name="Earl A."/>
            <person name="Ward D."/>
            <person name="Feldgarden M."/>
            <person name="Gevers D."/>
            <person name="Martens E."/>
            <person name="Sakamoto M."/>
            <person name="Benno Y."/>
            <person name="Suzuki N."/>
            <person name="Matsunaga N."/>
            <person name="Koshihara K."/>
            <person name="Seki M."/>
            <person name="Komiya H."/>
            <person name="Walker B."/>
            <person name="Young S."/>
            <person name="Zeng Q."/>
            <person name="Gargeya S."/>
            <person name="Fitzgerald M."/>
            <person name="Haas B."/>
            <person name="Abouelleil A."/>
            <person name="Allen A.W."/>
            <person name="Alvarado L."/>
            <person name="Arachchi H.M."/>
            <person name="Berlin A.M."/>
            <person name="Chapman S.B."/>
            <person name="Gainer-Dewar J."/>
            <person name="Goldberg J."/>
            <person name="Griggs A."/>
            <person name="Gujja S."/>
            <person name="Hansen M."/>
            <person name="Howarth C."/>
            <person name="Imamovic A."/>
            <person name="Ireland A."/>
            <person name="Larimer J."/>
            <person name="McCowan C."/>
            <person name="Murphy C."/>
            <person name="Pearson M."/>
            <person name="Poon T.W."/>
            <person name="Priest M."/>
            <person name="Roberts A."/>
            <person name="Saif S."/>
            <person name="Shea T."/>
            <person name="Sisk P."/>
            <person name="Sykes S."/>
            <person name="Wortman J."/>
            <person name="Nusbaum C."/>
            <person name="Birren B."/>
        </authorList>
    </citation>
    <scope>NUCLEOTIDE SEQUENCE [LARGE SCALE GENOMIC DNA]</scope>
    <source>
        <strain evidence="9 10">MS-1</strain>
    </source>
</reference>
<keyword evidence="4 7" id="KW-1133">Transmembrane helix</keyword>
<comment type="similarity">
    <text evidence="6">Belongs to the exbB/tolQ family.</text>
</comment>
<evidence type="ECO:0000259" key="8">
    <source>
        <dbReference type="Pfam" id="PF01618"/>
    </source>
</evidence>
<organism evidence="9 10">
    <name type="scientific">Parabacteroides gordonii MS-1 = DSM 23371</name>
    <dbReference type="NCBI Taxonomy" id="1203610"/>
    <lineage>
        <taxon>Bacteria</taxon>
        <taxon>Pseudomonadati</taxon>
        <taxon>Bacteroidota</taxon>
        <taxon>Bacteroidia</taxon>
        <taxon>Bacteroidales</taxon>
        <taxon>Tannerellaceae</taxon>
        <taxon>Parabacteroides</taxon>
    </lineage>
</organism>
<feature type="transmembrane region" description="Helical" evidence="7">
    <location>
        <begin position="47"/>
        <end position="72"/>
    </location>
</feature>
<dbReference type="RefSeq" id="WP_081693334.1">
    <property type="nucleotide sequence ID" value="NZ_AUAE01000025.1"/>
</dbReference>
<evidence type="ECO:0000256" key="3">
    <source>
        <dbReference type="ARBA" id="ARBA00022692"/>
    </source>
</evidence>
<feature type="transmembrane region" description="Helical" evidence="7">
    <location>
        <begin position="92"/>
        <end position="111"/>
    </location>
</feature>
<dbReference type="PATRIC" id="fig|1203610.3.peg.5277"/>
<keyword evidence="3 7" id="KW-0812">Transmembrane</keyword>
<feature type="domain" description="MotA/TolQ/ExbB proton channel" evidence="8">
    <location>
        <begin position="38"/>
        <end position="119"/>
    </location>
</feature>
<evidence type="ECO:0000256" key="5">
    <source>
        <dbReference type="ARBA" id="ARBA00023136"/>
    </source>
</evidence>
<evidence type="ECO:0000256" key="2">
    <source>
        <dbReference type="ARBA" id="ARBA00022475"/>
    </source>
</evidence>
<proteinExistence type="inferred from homology"/>
<keyword evidence="5 7" id="KW-0472">Membrane</keyword>
<evidence type="ECO:0000256" key="7">
    <source>
        <dbReference type="SAM" id="Phobius"/>
    </source>
</evidence>
<dbReference type="EMBL" id="AQHW01000029">
    <property type="protein sequence ID" value="KKB47519.1"/>
    <property type="molecule type" value="Genomic_DNA"/>
</dbReference>
<dbReference type="HOGENOM" id="CLU_536205_0_0_10"/>
<dbReference type="InterPro" id="IPR002898">
    <property type="entry name" value="MotA_ExbB_proton_chnl"/>
</dbReference>
<dbReference type="STRING" id="1203610.HMPREF1536_05163"/>
<keyword evidence="6" id="KW-0813">Transport</keyword>
<keyword evidence="6" id="KW-0653">Protein transport</keyword>
<dbReference type="Pfam" id="PF01618">
    <property type="entry name" value="MotA_ExbB"/>
    <property type="match status" value="1"/>
</dbReference>
<keyword evidence="2" id="KW-1003">Cell membrane</keyword>
<accession>A0A0F5IPP5</accession>
<feature type="transmembrane region" description="Helical" evidence="7">
    <location>
        <begin position="12"/>
        <end position="35"/>
    </location>
</feature>
<dbReference type="Proteomes" id="UP000033035">
    <property type="component" value="Unassembled WGS sequence"/>
</dbReference>
<dbReference type="AlphaFoldDB" id="A0A0F5IPP5"/>
<gene>
    <name evidence="9" type="ORF">HMPREF1536_05163</name>
</gene>
<sequence length="508" mass="57772">MNDFIISLAHYITLPICIGTISLALIVCIALIFFWKKKNELQKRKRTVDLFPTFLSTLGVLGTFWGITIGLSEFNTQDLDKSIPVLLEGLKTAFYTSLLGMISSMITNFIINKIYDKYEAGQPSNQDEATARICDAVESMNRQNVEAMQALLQSMNQQTQNQTAFYNTLLNQINVFNTVKIDEMTLLIRSQETHLSAIASNGQQTINKLDTLNANIEHIDDRIGEQLDISSASASILQETQDATKKLSEVLRAEVDEIEIKMGETNHLLTQKFDEFAELLKKSNTEALVEVMKQATLEFQNQMNAIVSKLIKENFEQLNQSVEKLNIWQQENKQMISDLTHQYTKMVTEFERTSTVLTNVAEYAAQLSGTSGMLAKLITELQKVMIEDTKFSTITTKLSETVDLTKDNMIKFDDSTSKLNEWVRKQRNFVDGVQLLIKKLEELSSIRDYNKEFWQDTKKQLEEGVGFIKKGSDSLNAQLTDLDKQFYSRLSATLAELDSCIQAMIKRK</sequence>
<protein>
    <recommendedName>
        <fullName evidence="8">MotA/TolQ/ExbB proton channel domain-containing protein</fullName>
    </recommendedName>
</protein>
<keyword evidence="10" id="KW-1185">Reference proteome</keyword>
<evidence type="ECO:0000256" key="1">
    <source>
        <dbReference type="ARBA" id="ARBA00004651"/>
    </source>
</evidence>
<name>A0A0F5IPP5_9BACT</name>
<evidence type="ECO:0000313" key="10">
    <source>
        <dbReference type="Proteomes" id="UP000033035"/>
    </source>
</evidence>
<evidence type="ECO:0000256" key="4">
    <source>
        <dbReference type="ARBA" id="ARBA00022989"/>
    </source>
</evidence>
<comment type="caution">
    <text evidence="9">The sequence shown here is derived from an EMBL/GenBank/DDBJ whole genome shotgun (WGS) entry which is preliminary data.</text>
</comment>
<evidence type="ECO:0000256" key="6">
    <source>
        <dbReference type="RuleBase" id="RU004057"/>
    </source>
</evidence>